<dbReference type="PANTHER" id="PTHR34297">
    <property type="entry name" value="HYPOTHETICAL CYTOSOLIC PROTEIN-RELATED"/>
    <property type="match status" value="1"/>
</dbReference>
<accession>A0ABT4UDI1</accession>
<keyword evidence="4" id="KW-1185">Reference proteome</keyword>
<comment type="similarity">
    <text evidence="1">Belongs to the asp23 family.</text>
</comment>
<proteinExistence type="inferred from homology"/>
<evidence type="ECO:0000313" key="4">
    <source>
        <dbReference type="Proteomes" id="UP001527866"/>
    </source>
</evidence>
<dbReference type="Proteomes" id="UP001527866">
    <property type="component" value="Unassembled WGS sequence"/>
</dbReference>
<dbReference type="PANTHER" id="PTHR34297:SF3">
    <property type="entry name" value="ALKALINE SHOCK PROTEIN 23"/>
    <property type="match status" value="1"/>
</dbReference>
<evidence type="ECO:0000256" key="1">
    <source>
        <dbReference type="ARBA" id="ARBA00005721"/>
    </source>
</evidence>
<name>A0ABT4UDI1_9ACTN</name>
<evidence type="ECO:0000313" key="3">
    <source>
        <dbReference type="EMBL" id="MDA2814942.1"/>
    </source>
</evidence>
<dbReference type="Pfam" id="PF03780">
    <property type="entry name" value="Asp23"/>
    <property type="match status" value="1"/>
</dbReference>
<evidence type="ECO:0000256" key="2">
    <source>
        <dbReference type="SAM" id="MobiDB-lite"/>
    </source>
</evidence>
<comment type="caution">
    <text evidence="3">The sequence shown here is derived from an EMBL/GenBank/DDBJ whole genome shotgun (WGS) entry which is preliminary data.</text>
</comment>
<organism evidence="3 4">
    <name type="scientific">Nocardiopsis endophytica</name>
    <dbReference type="NCBI Taxonomy" id="3018445"/>
    <lineage>
        <taxon>Bacteria</taxon>
        <taxon>Bacillati</taxon>
        <taxon>Actinomycetota</taxon>
        <taxon>Actinomycetes</taxon>
        <taxon>Streptosporangiales</taxon>
        <taxon>Nocardiopsidaceae</taxon>
        <taxon>Nocardiopsis</taxon>
    </lineage>
</organism>
<dbReference type="RefSeq" id="WP_270690503.1">
    <property type="nucleotide sequence ID" value="NZ_JAQFWQ010000154.1"/>
</dbReference>
<sequence>MTEVQNREGADSKVPEARSDDRAADKARGQGRDLVTGQGRTEIADHVVAKIAGMAAREVRGVHAMGGGAARAFGAVRDRIASTTGGDSDAGSAARGVSVEVGETQAAVDIDLVVSYGVSIPDLASAVRRNVIGAVERMTGLEVTEVNVSVDDIHLPDDEAADSGDDAPRVR</sequence>
<reference evidence="3 4" key="1">
    <citation type="submission" date="2023-01" db="EMBL/GenBank/DDBJ databases">
        <title>Draft genome sequence of Nocardiopsis sp. RSe5-2 isolated from halophytes.</title>
        <authorList>
            <person name="Duangmal K."/>
            <person name="Chantavorakit T."/>
        </authorList>
    </citation>
    <scope>NUCLEOTIDE SEQUENCE [LARGE SCALE GENOMIC DNA]</scope>
    <source>
        <strain evidence="3 4">RSe5-2</strain>
    </source>
</reference>
<protein>
    <submittedName>
        <fullName evidence="3">Asp23/Gls24 family envelope stress response protein</fullName>
    </submittedName>
</protein>
<dbReference type="InterPro" id="IPR005531">
    <property type="entry name" value="Asp23"/>
</dbReference>
<feature type="compositionally biased region" description="Basic and acidic residues" evidence="2">
    <location>
        <begin position="1"/>
        <end position="31"/>
    </location>
</feature>
<gene>
    <name evidence="3" type="ORF">O4J56_30135</name>
</gene>
<dbReference type="EMBL" id="JAQFWQ010000154">
    <property type="protein sequence ID" value="MDA2814942.1"/>
    <property type="molecule type" value="Genomic_DNA"/>
</dbReference>
<feature type="region of interest" description="Disordered" evidence="2">
    <location>
        <begin position="1"/>
        <end position="39"/>
    </location>
</feature>